<dbReference type="InterPro" id="IPR000330">
    <property type="entry name" value="SNF2_N"/>
</dbReference>
<keyword evidence="1" id="KW-0547">Nucleotide-binding</keyword>
<dbReference type="InterPro" id="IPR014001">
    <property type="entry name" value="Helicase_ATP-bd"/>
</dbReference>
<dbReference type="GO" id="GO:0004386">
    <property type="term" value="F:helicase activity"/>
    <property type="evidence" value="ECO:0007669"/>
    <property type="project" value="UniProtKB-KW"/>
</dbReference>
<comment type="caution">
    <text evidence="8">The sequence shown here is derived from an EMBL/GenBank/DDBJ whole genome shotgun (WGS) entry which is preliminary data.</text>
</comment>
<dbReference type="Pfam" id="PF00176">
    <property type="entry name" value="SNF2-rel_dom"/>
    <property type="match status" value="1"/>
</dbReference>
<evidence type="ECO:0000256" key="3">
    <source>
        <dbReference type="ARBA" id="ARBA00022806"/>
    </source>
</evidence>
<feature type="compositionally biased region" description="Polar residues" evidence="5">
    <location>
        <begin position="799"/>
        <end position="809"/>
    </location>
</feature>
<dbReference type="SMART" id="SM00490">
    <property type="entry name" value="HELICc"/>
    <property type="match status" value="1"/>
</dbReference>
<feature type="region of interest" description="Disordered" evidence="5">
    <location>
        <begin position="1"/>
        <end position="92"/>
    </location>
</feature>
<proteinExistence type="predicted"/>
<dbReference type="GO" id="GO:0016787">
    <property type="term" value="F:hydrolase activity"/>
    <property type="evidence" value="ECO:0007669"/>
    <property type="project" value="UniProtKB-KW"/>
</dbReference>
<sequence length="1112" mass="123538">MRTAQSCSKAPLRHRTRGPVDCGATADERPARQRSGRRHRVSTTAALPSTSLQHAAAHDPKGPHSMPDTVPGSSPVAGPADPATAAEGPPPAGTVIEVRDEEWMVRNARQVRPGECLIEAVGASELVRGQEARFLTPAMDEYRVLRPENTRLLSDDSPHFRRSRLFLEAVLRKTPLPQQEQGLALTDGFLLDRMDYQLRPAEKALANPLRPRLLIGDVVGLGKTLEIGVLLGELIRRGRGERILVVTPAPVLEQFQHEMWTRFSLPLVRLDSAGIARIERKIPAGRNPFTYYKRVIISMDTLKNPRRYRPWLENIEWDAVVIDESHNLIHQGSDRRALADLLAEKTDALILASATPHNGDMPAFTGLIRLLDPMAVKDPREPKREELAHLMLRRTKVSTEVADQLRGQWAPRGSSHPVRCRANALEEQVFRELADHWLKRPDRQAGTEDRLFPYVLLKSFLSSHRALFVTARERLTRSGHVLPQKHKISDAPPSGVEPQTSEAASLLRLLELARAIEREAADEDGGLTATSKLSGLVEELRRIGVRAGSPTRAVVFSERRETLDWLGEVLPPLLDWRTEEDAKAAVKVLHSTGVSDQVQMEYVDEFARAGGDVRLLLTGDGASEGVNLHRQCHHLIHWDLPWSLIRVEQRNGRIDRYGQTAPPEFRALILQSAVEGALDDTDIAEKVLAREERVHAVLGAVEAAAKEHDGAQEEKRVMEALLTGEGPQQAVDDLQSVVLDDEGAVGELPLAQQLNAEFGTEGESYDDSGFGFDFDFDDEGDEDGGGDEHEPGFDFDDTPGTQSATQTDLSHGVRQSEGGHAPVRVADELRLFTDRRDYVLTGLAELDDLEPFRLDPTVSGTDLSFDTPDDLADRLDVLPRGYLRDHGITRRMKLTFSKDDAADSLRRAREDPDSPSLWPDAHYVGELHPVLEWITDKVLVQLGRQQAPVIQVSRSAHAAGPVFLTQGVWSNQYGRPTLVAWLAVDELDRPGAEPRIRELTRPLLADLGLDPAMPDHFAKGDPAVLQPYVPAAVAATRGEMDRRRTDAEKYLERPLHEYEEKVGRWRAEPLPGFSGGREARDRAATKLERAAARLRTVGEPMIRVLAVLEPRT</sequence>
<dbReference type="EMBL" id="QOIN01000028">
    <property type="protein sequence ID" value="RCG27573.1"/>
    <property type="molecule type" value="Genomic_DNA"/>
</dbReference>
<feature type="compositionally biased region" description="Basic residues" evidence="5">
    <location>
        <begin position="32"/>
        <end position="41"/>
    </location>
</feature>
<keyword evidence="2" id="KW-0378">Hydrolase</keyword>
<accession>A0A367FB26</accession>
<dbReference type="CDD" id="cd18011">
    <property type="entry name" value="DEXDc_RapA"/>
    <property type="match status" value="1"/>
</dbReference>
<name>A0A367FB26_9ACTN</name>
<gene>
    <name evidence="8" type="ORF">DTL70_04360</name>
</gene>
<dbReference type="PANTHER" id="PTHR45766">
    <property type="entry name" value="DNA ANNEALING HELICASE AND ENDONUCLEASE ZRANB3 FAMILY MEMBER"/>
    <property type="match status" value="1"/>
</dbReference>
<dbReference type="Gene3D" id="3.40.50.10810">
    <property type="entry name" value="Tandem AAA-ATPase domain"/>
    <property type="match status" value="1"/>
</dbReference>
<feature type="compositionally biased region" description="Acidic residues" evidence="5">
    <location>
        <begin position="774"/>
        <end position="785"/>
    </location>
</feature>
<evidence type="ECO:0000259" key="7">
    <source>
        <dbReference type="PROSITE" id="PS51194"/>
    </source>
</evidence>
<dbReference type="SUPFAM" id="SSF52540">
    <property type="entry name" value="P-loop containing nucleoside triphosphate hydrolases"/>
    <property type="match status" value="2"/>
</dbReference>
<dbReference type="InterPro" id="IPR001650">
    <property type="entry name" value="Helicase_C-like"/>
</dbReference>
<evidence type="ECO:0000256" key="5">
    <source>
        <dbReference type="SAM" id="MobiDB-lite"/>
    </source>
</evidence>
<feature type="compositionally biased region" description="Polar residues" evidence="5">
    <location>
        <begin position="42"/>
        <end position="53"/>
    </location>
</feature>
<protein>
    <submittedName>
        <fullName evidence="8">Helicase</fullName>
    </submittedName>
</protein>
<dbReference type="InterPro" id="IPR038718">
    <property type="entry name" value="SNF2-like_sf"/>
</dbReference>
<dbReference type="InterPro" id="IPR027417">
    <property type="entry name" value="P-loop_NTPase"/>
</dbReference>
<dbReference type="CDD" id="cd18793">
    <property type="entry name" value="SF2_C_SNF"/>
    <property type="match status" value="1"/>
</dbReference>
<feature type="region of interest" description="Disordered" evidence="5">
    <location>
        <begin position="769"/>
        <end position="820"/>
    </location>
</feature>
<dbReference type="PROSITE" id="PS51194">
    <property type="entry name" value="HELICASE_CTER"/>
    <property type="match status" value="1"/>
</dbReference>
<dbReference type="AlphaFoldDB" id="A0A367FB26"/>
<evidence type="ECO:0000256" key="1">
    <source>
        <dbReference type="ARBA" id="ARBA00022741"/>
    </source>
</evidence>
<feature type="domain" description="Helicase ATP-binding" evidence="6">
    <location>
        <begin position="204"/>
        <end position="374"/>
    </location>
</feature>
<evidence type="ECO:0000313" key="9">
    <source>
        <dbReference type="Proteomes" id="UP000252914"/>
    </source>
</evidence>
<dbReference type="Gene3D" id="3.40.50.300">
    <property type="entry name" value="P-loop containing nucleotide triphosphate hydrolases"/>
    <property type="match status" value="1"/>
</dbReference>
<feature type="domain" description="Helicase C-terminal" evidence="7">
    <location>
        <begin position="539"/>
        <end position="709"/>
    </location>
</feature>
<dbReference type="Pfam" id="PF00271">
    <property type="entry name" value="Helicase_C"/>
    <property type="match status" value="1"/>
</dbReference>
<dbReference type="PANTHER" id="PTHR45766:SF6">
    <property type="entry name" value="SWI_SNF-RELATED MATRIX-ASSOCIATED ACTIN-DEPENDENT REGULATOR OF CHROMATIN SUBFAMILY A-LIKE PROTEIN 1"/>
    <property type="match status" value="1"/>
</dbReference>
<dbReference type="SMART" id="SM00487">
    <property type="entry name" value="DEXDc"/>
    <property type="match status" value="1"/>
</dbReference>
<dbReference type="InterPro" id="IPR057342">
    <property type="entry name" value="DEXDc_RapA"/>
</dbReference>
<dbReference type="GO" id="GO:0005524">
    <property type="term" value="F:ATP binding"/>
    <property type="evidence" value="ECO:0007669"/>
    <property type="project" value="UniProtKB-KW"/>
</dbReference>
<evidence type="ECO:0000256" key="2">
    <source>
        <dbReference type="ARBA" id="ARBA00022801"/>
    </source>
</evidence>
<dbReference type="InterPro" id="IPR049730">
    <property type="entry name" value="SNF2/RAD54-like_C"/>
</dbReference>
<keyword evidence="3 8" id="KW-0347">Helicase</keyword>
<dbReference type="Proteomes" id="UP000252914">
    <property type="component" value="Unassembled WGS sequence"/>
</dbReference>
<organism evidence="8 9">
    <name type="scientific">Streptomyces diacarni</name>
    <dbReference type="NCBI Taxonomy" id="2800381"/>
    <lineage>
        <taxon>Bacteria</taxon>
        <taxon>Bacillati</taxon>
        <taxon>Actinomycetota</taxon>
        <taxon>Actinomycetes</taxon>
        <taxon>Kitasatosporales</taxon>
        <taxon>Streptomycetaceae</taxon>
        <taxon>Streptomyces</taxon>
    </lineage>
</organism>
<keyword evidence="9" id="KW-1185">Reference proteome</keyword>
<evidence type="ECO:0000259" key="6">
    <source>
        <dbReference type="PROSITE" id="PS51192"/>
    </source>
</evidence>
<keyword evidence="4" id="KW-0067">ATP-binding</keyword>
<dbReference type="PROSITE" id="PS51192">
    <property type="entry name" value="HELICASE_ATP_BIND_1"/>
    <property type="match status" value="1"/>
</dbReference>
<reference evidence="8 9" key="1">
    <citation type="submission" date="2018-06" db="EMBL/GenBank/DDBJ databases">
        <title>Streptomyces reniochalinae sp. nov. and Streptomyces diacarnus sp. nov. from marine sponges.</title>
        <authorList>
            <person name="Li L."/>
        </authorList>
    </citation>
    <scope>NUCLEOTIDE SEQUENCE [LARGE SCALE GENOMIC DNA]</scope>
    <source>
        <strain evidence="8 9">LHW51701</strain>
    </source>
</reference>
<feature type="compositionally biased region" description="Low complexity" evidence="5">
    <location>
        <begin position="75"/>
        <end position="87"/>
    </location>
</feature>
<evidence type="ECO:0000256" key="4">
    <source>
        <dbReference type="ARBA" id="ARBA00022840"/>
    </source>
</evidence>
<evidence type="ECO:0000313" key="8">
    <source>
        <dbReference type="EMBL" id="RCG27573.1"/>
    </source>
</evidence>